<dbReference type="Proteomes" id="UP001162501">
    <property type="component" value="Chromosome 7"/>
</dbReference>
<evidence type="ECO:0000313" key="1">
    <source>
        <dbReference type="EMBL" id="CAN0555502.1"/>
    </source>
</evidence>
<evidence type="ECO:0000313" key="2">
    <source>
        <dbReference type="Proteomes" id="UP001162501"/>
    </source>
</evidence>
<proteinExistence type="predicted"/>
<gene>
    <name evidence="1" type="ORF">MRATA1EN22A_LOCUS26837</name>
</gene>
<organism evidence="1 2">
    <name type="scientific">Rangifer tarandus platyrhynchus</name>
    <name type="common">Svalbard reindeer</name>
    <dbReference type="NCBI Taxonomy" id="3082113"/>
    <lineage>
        <taxon>Eukaryota</taxon>
        <taxon>Metazoa</taxon>
        <taxon>Chordata</taxon>
        <taxon>Craniata</taxon>
        <taxon>Vertebrata</taxon>
        <taxon>Euteleostomi</taxon>
        <taxon>Mammalia</taxon>
        <taxon>Eutheria</taxon>
        <taxon>Laurasiatheria</taxon>
        <taxon>Artiodactyla</taxon>
        <taxon>Ruminantia</taxon>
        <taxon>Pecora</taxon>
        <taxon>Cervidae</taxon>
        <taxon>Odocoileinae</taxon>
        <taxon>Rangifer</taxon>
    </lineage>
</organism>
<name>A0AC60A4S1_RANTA</name>
<sequence length="103" mass="11354">MIEFLSLLWWHKKVAVSFPRMAPERRPWCSPQLPAFPGLLPSPGSSPAQSLSLTVCKMEILIPDSLRVCNRMCSVSGTAHYNTPRTAPGASVPDFLRLSGMTQ</sequence>
<reference evidence="1" key="1">
    <citation type="submission" date="2023-05" db="EMBL/GenBank/DDBJ databases">
        <authorList>
            <consortium name="ELIXIR-Norway"/>
        </authorList>
    </citation>
    <scope>NUCLEOTIDE SEQUENCE</scope>
</reference>
<accession>A0AC60A4S1</accession>
<dbReference type="EMBL" id="OX596091">
    <property type="protein sequence ID" value="CAN0555502.1"/>
    <property type="molecule type" value="Genomic_DNA"/>
</dbReference>
<protein>
    <submittedName>
        <fullName evidence="1">Uncharacterized protein</fullName>
    </submittedName>
</protein>
<reference evidence="1" key="2">
    <citation type="submission" date="2025-03" db="EMBL/GenBank/DDBJ databases">
        <authorList>
            <consortium name="ELIXIR-Norway"/>
            <consortium name="Elixir Norway"/>
        </authorList>
    </citation>
    <scope>NUCLEOTIDE SEQUENCE</scope>
</reference>